<dbReference type="InParanoid" id="A0A672LN98"/>
<evidence type="ECO:0000256" key="8">
    <source>
        <dbReference type="ARBA" id="ARBA00023157"/>
    </source>
</evidence>
<dbReference type="PANTHER" id="PTHR10339">
    <property type="entry name" value="ADP-RIBOSYLTRANSFERASE"/>
    <property type="match status" value="1"/>
</dbReference>
<organism evidence="11 12">
    <name type="scientific">Sinocyclocheilus grahami</name>
    <name type="common">Dianchi golden-line fish</name>
    <name type="synonym">Barbus grahami</name>
    <dbReference type="NCBI Taxonomy" id="75366"/>
    <lineage>
        <taxon>Eukaryota</taxon>
        <taxon>Metazoa</taxon>
        <taxon>Chordata</taxon>
        <taxon>Craniata</taxon>
        <taxon>Vertebrata</taxon>
        <taxon>Euteleostomi</taxon>
        <taxon>Actinopterygii</taxon>
        <taxon>Neopterygii</taxon>
        <taxon>Teleostei</taxon>
        <taxon>Ostariophysi</taxon>
        <taxon>Cypriniformes</taxon>
        <taxon>Cyprinidae</taxon>
        <taxon>Cyprininae</taxon>
        <taxon>Sinocyclocheilus</taxon>
    </lineage>
</organism>
<evidence type="ECO:0000256" key="10">
    <source>
        <dbReference type="RuleBase" id="RU361228"/>
    </source>
</evidence>
<evidence type="ECO:0000313" key="12">
    <source>
        <dbReference type="Proteomes" id="UP000472262"/>
    </source>
</evidence>
<keyword evidence="6 10" id="KW-0521">NADP</keyword>
<evidence type="ECO:0000256" key="3">
    <source>
        <dbReference type="ARBA" id="ARBA00022679"/>
    </source>
</evidence>
<keyword evidence="4" id="KW-0548">Nucleotidyltransferase</keyword>
<name>A0A672LN98_SINGR</name>
<dbReference type="PROSITE" id="PS51996">
    <property type="entry name" value="TR_MART"/>
    <property type="match status" value="1"/>
</dbReference>
<dbReference type="GO" id="GO:0106274">
    <property type="term" value="F:NAD+-protein-arginine ADP-ribosyltransferase activity"/>
    <property type="evidence" value="ECO:0007669"/>
    <property type="project" value="UniProtKB-EC"/>
</dbReference>
<dbReference type="FunFam" id="3.90.176.10:FF:000001">
    <property type="entry name" value="NAD(P)(+)--arginine ADP-ribosyltransferase"/>
    <property type="match status" value="1"/>
</dbReference>
<keyword evidence="2 10" id="KW-0328">Glycosyltransferase</keyword>
<dbReference type="Pfam" id="PF01129">
    <property type="entry name" value="ART"/>
    <property type="match status" value="1"/>
</dbReference>
<dbReference type="GO" id="GO:0016779">
    <property type="term" value="F:nucleotidyltransferase activity"/>
    <property type="evidence" value="ECO:0007669"/>
    <property type="project" value="UniProtKB-KW"/>
</dbReference>
<dbReference type="Ensembl" id="ENSSGRT00000027200.1">
    <property type="protein sequence ID" value="ENSSGRP00000025223.1"/>
    <property type="gene ID" value="ENSSGRG00000014733.1"/>
</dbReference>
<protein>
    <recommendedName>
        <fullName evidence="10">NAD(P)(+)--arginine ADP-ribosyltransferase</fullName>
        <ecNumber evidence="10">2.4.2.31</ecNumber>
    </recommendedName>
    <alternativeName>
        <fullName evidence="10">Mono(ADP-ribosyl)transferase</fullName>
    </alternativeName>
</protein>
<dbReference type="PRINTS" id="PR00970">
    <property type="entry name" value="RIBTRNSFRASE"/>
</dbReference>
<reference evidence="11" key="2">
    <citation type="submission" date="2025-09" db="UniProtKB">
        <authorList>
            <consortium name="Ensembl"/>
        </authorList>
    </citation>
    <scope>IDENTIFICATION</scope>
</reference>
<evidence type="ECO:0000313" key="11">
    <source>
        <dbReference type="Ensembl" id="ENSSGRP00000025223.1"/>
    </source>
</evidence>
<dbReference type="Proteomes" id="UP000472262">
    <property type="component" value="Unassembled WGS sequence"/>
</dbReference>
<evidence type="ECO:0000256" key="4">
    <source>
        <dbReference type="ARBA" id="ARBA00022695"/>
    </source>
</evidence>
<sequence length="247" mass="28510">MAPNSVDDQYEGCREKMANLVVKKYLKKEFKDASKKDNKNATPPEDNLTSDHLSAIYIYTGNHVYNKFTNAVRNEKQNYKDKTFEWYSLHFFLTDAIQILNKAQNACISTFRGTNVKFNLDVLNKDVRFGTFTSSSLDRAVAKGFGKVSCFEIITCEGANITKYSNYPGEKEVLIPPYETFNIINVTNRTDENNLWCNTVYTLESTGAKSDRNCALFNKPIKAFFKKRLQQLKHFICRLFPWMTICK</sequence>
<dbReference type="AlphaFoldDB" id="A0A672LN98"/>
<keyword evidence="12" id="KW-1185">Reference proteome</keyword>
<reference evidence="11" key="1">
    <citation type="submission" date="2025-08" db="UniProtKB">
        <authorList>
            <consortium name="Ensembl"/>
        </authorList>
    </citation>
    <scope>IDENTIFICATION</scope>
</reference>
<dbReference type="InterPro" id="IPR000768">
    <property type="entry name" value="ART"/>
</dbReference>
<evidence type="ECO:0000256" key="5">
    <source>
        <dbReference type="ARBA" id="ARBA00022729"/>
    </source>
</evidence>
<comment type="similarity">
    <text evidence="1 10">Belongs to the Arg-specific ADP-ribosyltransferase family.</text>
</comment>
<keyword evidence="5" id="KW-0732">Signal</keyword>
<dbReference type="InterPro" id="IPR050999">
    <property type="entry name" value="ADP-ribosyltransferase_ARG"/>
</dbReference>
<proteinExistence type="inferred from homology"/>
<keyword evidence="7 10" id="KW-0520">NAD</keyword>
<accession>A0A672LN98</accession>
<dbReference type="EC" id="2.4.2.31" evidence="10"/>
<dbReference type="OMA" id="EMYENSI"/>
<dbReference type="PANTHER" id="PTHR10339:SF27">
    <property type="entry name" value="NAD(P)(+)--ARGININE ADP-RIBOSYLTRANSFERASE"/>
    <property type="match status" value="1"/>
</dbReference>
<keyword evidence="3 10" id="KW-0808">Transferase</keyword>
<keyword evidence="8" id="KW-1015">Disulfide bond</keyword>
<evidence type="ECO:0000256" key="6">
    <source>
        <dbReference type="ARBA" id="ARBA00022857"/>
    </source>
</evidence>
<dbReference type="Gene3D" id="3.90.176.10">
    <property type="entry name" value="Toxin ADP-ribosyltransferase, Chain A, domain 1"/>
    <property type="match status" value="1"/>
</dbReference>
<comment type="catalytic activity">
    <reaction evidence="9 10">
        <text>L-arginyl-[protein] + NAD(+) = N(omega)-(ADP-D-ribosyl)-L-arginyl-[protein] + nicotinamide + H(+)</text>
        <dbReference type="Rhea" id="RHEA:19149"/>
        <dbReference type="Rhea" id="RHEA-COMP:10532"/>
        <dbReference type="Rhea" id="RHEA-COMP:15087"/>
        <dbReference type="ChEBI" id="CHEBI:15378"/>
        <dbReference type="ChEBI" id="CHEBI:17154"/>
        <dbReference type="ChEBI" id="CHEBI:29965"/>
        <dbReference type="ChEBI" id="CHEBI:57540"/>
        <dbReference type="ChEBI" id="CHEBI:142554"/>
        <dbReference type="EC" id="2.4.2.31"/>
    </reaction>
</comment>
<evidence type="ECO:0000256" key="1">
    <source>
        <dbReference type="ARBA" id="ARBA00009558"/>
    </source>
</evidence>
<evidence type="ECO:0000256" key="7">
    <source>
        <dbReference type="ARBA" id="ARBA00023027"/>
    </source>
</evidence>
<dbReference type="GO" id="GO:0003950">
    <property type="term" value="F:NAD+ poly-ADP-ribosyltransferase activity"/>
    <property type="evidence" value="ECO:0007669"/>
    <property type="project" value="TreeGrafter"/>
</dbReference>
<evidence type="ECO:0000256" key="9">
    <source>
        <dbReference type="ARBA" id="ARBA00047597"/>
    </source>
</evidence>
<dbReference type="SUPFAM" id="SSF56399">
    <property type="entry name" value="ADP-ribosylation"/>
    <property type="match status" value="1"/>
</dbReference>
<evidence type="ECO:0000256" key="2">
    <source>
        <dbReference type="ARBA" id="ARBA00022676"/>
    </source>
</evidence>